<keyword evidence="1" id="KW-1133">Transmembrane helix</keyword>
<dbReference type="AlphaFoldDB" id="A0A087UJX4"/>
<feature type="transmembrane region" description="Helical" evidence="1">
    <location>
        <begin position="44"/>
        <end position="62"/>
    </location>
</feature>
<evidence type="ECO:0000313" key="2">
    <source>
        <dbReference type="EMBL" id="KFM77663.1"/>
    </source>
</evidence>
<protein>
    <submittedName>
        <fullName evidence="2">Uncharacterized protein</fullName>
    </submittedName>
</protein>
<proteinExistence type="predicted"/>
<dbReference type="EMBL" id="KK120166">
    <property type="protein sequence ID" value="KFM77663.1"/>
    <property type="molecule type" value="Genomic_DNA"/>
</dbReference>
<evidence type="ECO:0000313" key="3">
    <source>
        <dbReference type="Proteomes" id="UP000054359"/>
    </source>
</evidence>
<accession>A0A087UJX4</accession>
<reference evidence="2 3" key="1">
    <citation type="submission" date="2013-11" db="EMBL/GenBank/DDBJ databases">
        <title>Genome sequencing of Stegodyphus mimosarum.</title>
        <authorList>
            <person name="Bechsgaard J."/>
        </authorList>
    </citation>
    <scope>NUCLEOTIDE SEQUENCE [LARGE SCALE GENOMIC DNA]</scope>
</reference>
<feature type="non-terminal residue" evidence="2">
    <location>
        <position position="112"/>
    </location>
</feature>
<name>A0A087UJX4_STEMI</name>
<keyword evidence="3" id="KW-1185">Reference proteome</keyword>
<keyword evidence="1" id="KW-0472">Membrane</keyword>
<gene>
    <name evidence="2" type="ORF">X975_14520</name>
</gene>
<keyword evidence="1" id="KW-0812">Transmembrane</keyword>
<dbReference type="Proteomes" id="UP000054359">
    <property type="component" value="Unassembled WGS sequence"/>
</dbReference>
<evidence type="ECO:0000256" key="1">
    <source>
        <dbReference type="SAM" id="Phobius"/>
    </source>
</evidence>
<organism evidence="2 3">
    <name type="scientific">Stegodyphus mimosarum</name>
    <name type="common">African social velvet spider</name>
    <dbReference type="NCBI Taxonomy" id="407821"/>
    <lineage>
        <taxon>Eukaryota</taxon>
        <taxon>Metazoa</taxon>
        <taxon>Ecdysozoa</taxon>
        <taxon>Arthropoda</taxon>
        <taxon>Chelicerata</taxon>
        <taxon>Arachnida</taxon>
        <taxon>Araneae</taxon>
        <taxon>Araneomorphae</taxon>
        <taxon>Entelegynae</taxon>
        <taxon>Eresoidea</taxon>
        <taxon>Eresidae</taxon>
        <taxon>Stegodyphus</taxon>
    </lineage>
</organism>
<sequence length="112" mass="12957">MNFSALLSFETLNNSIARFSYGAKPQTSRTMSLMKRVCFVKTPFLLDGLCFTTFFVTLWPLFKPTHISLWTPIPLNSIKETQNLHSPRRCVELLSCWSFQTAKLFCYVYSSL</sequence>